<dbReference type="Proteomes" id="UP000661025">
    <property type="component" value="Unassembled WGS sequence"/>
</dbReference>
<name>A0A927LEM8_9ACTN</name>
<feature type="coiled-coil region" evidence="1">
    <location>
        <begin position="138"/>
        <end position="351"/>
    </location>
</feature>
<reference evidence="3" key="1">
    <citation type="submission" date="2020-09" db="EMBL/GenBank/DDBJ databases">
        <title>Streptomyces canutascabiei sp. nov., which causes potato common scab and is distributed across the world.</title>
        <authorList>
            <person name="Nguyen H.P."/>
            <person name="Weisberg A.J."/>
            <person name="Chang J.H."/>
            <person name="Clarke C.R."/>
        </authorList>
    </citation>
    <scope>NUCLEOTIDE SEQUENCE</scope>
    <source>
        <strain evidence="3">ID-01-6.2a</strain>
    </source>
</reference>
<sequence length="700" mass="76449">MPDDDGGKPPKPGASSRKQGRPPKDLSGQSGAQREFADIIRKEFFDRLADLGVTTHQISAALGGEEFKGFSTTSLSQYRAGKRVPDRDKLLRLLAYAEEKVGRPLGDGVREHVLAKYSAALRETNPQLHRFYELMDEHEQVVAERDQAREDHKRARDELVQCQQSLDEALLRAEQLEAEAQRAGQEEARRQERGEAAENEIVRLQGEQDELLRAVRGARAGQQAARKEIRRLEDLLVQQGQETARSEAGLKDENAALAADVSAAAARVAELERTEQSLRGELEQVTAALEQAETRNGELASQHAVVLRSRAEVGQRLSVVRRQRRALEDKLAEATQRVSACMRQLTVAERRVARVESELVAVYRSRDALLDDPTAPGQVVTEAVEAVDAAWQSYEGEIARIEQHAVVPPGETTPPPARTSESPDATAGALLSGGTAAQTLGAPSSQGGTPSSPPAPSSGRPSRDQILRDLKRSNRELDRAMRRLSHPPIRWARVALVITTASAVIGATGYALWASWPDGSQRADNSPKPSASAPTTASSSQSASTPRVETSPDLGKQAMNTQAIMRLVPCTETESLTPVTLKLTSKRIDYDPDEIPTVVFKITSESECRINVTSNVRLSIAPAIAEKPIWNSFSCTAQRKDRWIAVSPNTPATVTYRWNRLTNNSCTNTKEAPAGTYLATGSFTSLFIPDEMASFVLTDE</sequence>
<comment type="caution">
    <text evidence="3">The sequence shown here is derived from an EMBL/GenBank/DDBJ whole genome shotgun (WGS) entry which is preliminary data.</text>
</comment>
<dbReference type="AlphaFoldDB" id="A0A927LEM8"/>
<evidence type="ECO:0000256" key="1">
    <source>
        <dbReference type="SAM" id="Coils"/>
    </source>
</evidence>
<feature type="region of interest" description="Disordered" evidence="2">
    <location>
        <begin position="402"/>
        <end position="465"/>
    </location>
</feature>
<dbReference type="RefSeq" id="WP_086801083.1">
    <property type="nucleotide sequence ID" value="NZ_JACYXT010000025.1"/>
</dbReference>
<accession>A0A927LEM8</accession>
<feature type="compositionally biased region" description="Low complexity" evidence="2">
    <location>
        <begin position="425"/>
        <end position="450"/>
    </location>
</feature>
<keyword evidence="1" id="KW-0175">Coiled coil</keyword>
<feature type="region of interest" description="Disordered" evidence="2">
    <location>
        <begin position="519"/>
        <end position="556"/>
    </location>
</feature>
<gene>
    <name evidence="3" type="ORF">IHE70_40610</name>
</gene>
<dbReference type="SUPFAM" id="SSF57997">
    <property type="entry name" value="Tropomyosin"/>
    <property type="match status" value="1"/>
</dbReference>
<evidence type="ECO:0000313" key="4">
    <source>
        <dbReference type="Proteomes" id="UP000661025"/>
    </source>
</evidence>
<feature type="compositionally biased region" description="Low complexity" evidence="2">
    <location>
        <begin position="526"/>
        <end position="546"/>
    </location>
</feature>
<evidence type="ECO:0000313" key="3">
    <source>
        <dbReference type="EMBL" id="MBD9729384.1"/>
    </source>
</evidence>
<protein>
    <submittedName>
        <fullName evidence="3">Uncharacterized protein</fullName>
    </submittedName>
</protein>
<dbReference type="EMBL" id="JACYXT010000025">
    <property type="protein sequence ID" value="MBD9729384.1"/>
    <property type="molecule type" value="Genomic_DNA"/>
</dbReference>
<organism evidence="3 4">
    <name type="scientific">Streptomyces caniscabiei</name>
    <dbReference type="NCBI Taxonomy" id="2746961"/>
    <lineage>
        <taxon>Bacteria</taxon>
        <taxon>Bacillati</taxon>
        <taxon>Actinomycetota</taxon>
        <taxon>Actinomycetes</taxon>
        <taxon>Kitasatosporales</taxon>
        <taxon>Streptomycetaceae</taxon>
        <taxon>Streptomyces</taxon>
    </lineage>
</organism>
<evidence type="ECO:0000256" key="2">
    <source>
        <dbReference type="SAM" id="MobiDB-lite"/>
    </source>
</evidence>
<feature type="region of interest" description="Disordered" evidence="2">
    <location>
        <begin position="1"/>
        <end position="32"/>
    </location>
</feature>
<proteinExistence type="predicted"/>